<evidence type="ECO:0000256" key="1">
    <source>
        <dbReference type="ARBA" id="ARBA00004141"/>
    </source>
</evidence>
<keyword evidence="9" id="KW-1185">Reference proteome</keyword>
<evidence type="ECO:0000256" key="6">
    <source>
        <dbReference type="RuleBase" id="RU003943"/>
    </source>
</evidence>
<dbReference type="GO" id="GO:0055085">
    <property type="term" value="P:transmembrane transport"/>
    <property type="evidence" value="ECO:0007669"/>
    <property type="project" value="InterPro"/>
</dbReference>
<dbReference type="Gene3D" id="1.10.3470.10">
    <property type="entry name" value="ABC transporter involved in vitamin B12 uptake, BtuC"/>
    <property type="match status" value="1"/>
</dbReference>
<feature type="transmembrane region" description="Helical" evidence="7">
    <location>
        <begin position="136"/>
        <end position="157"/>
    </location>
</feature>
<dbReference type="Proteomes" id="UP000534783">
    <property type="component" value="Unassembled WGS sequence"/>
</dbReference>
<dbReference type="InterPro" id="IPR037294">
    <property type="entry name" value="ABC_BtuC-like"/>
</dbReference>
<comment type="similarity">
    <text evidence="2 6">Belongs to the ABC-3 integral membrane protein family.</text>
</comment>
<keyword evidence="3 6" id="KW-0812">Transmembrane</keyword>
<feature type="transmembrane region" description="Helical" evidence="7">
    <location>
        <begin position="102"/>
        <end position="124"/>
    </location>
</feature>
<feature type="transmembrane region" description="Helical" evidence="7">
    <location>
        <begin position="177"/>
        <end position="196"/>
    </location>
</feature>
<dbReference type="AlphaFoldDB" id="A0A7X6DTP0"/>
<feature type="transmembrane region" description="Helical" evidence="7">
    <location>
        <begin position="35"/>
        <end position="55"/>
    </location>
</feature>
<dbReference type="GO" id="GO:0010043">
    <property type="term" value="P:response to zinc ion"/>
    <property type="evidence" value="ECO:0007669"/>
    <property type="project" value="TreeGrafter"/>
</dbReference>
<gene>
    <name evidence="8" type="ORF">MNODULE_20830</name>
</gene>
<evidence type="ECO:0000256" key="7">
    <source>
        <dbReference type="SAM" id="Phobius"/>
    </source>
</evidence>
<protein>
    <submittedName>
        <fullName evidence="8">Metal ABC transporter permease</fullName>
    </submittedName>
</protein>
<dbReference type="InterPro" id="IPR001626">
    <property type="entry name" value="ABC_TroCD"/>
</dbReference>
<organism evidence="8 9">
    <name type="scientific">Candidatus Manganitrophus noduliformans</name>
    <dbReference type="NCBI Taxonomy" id="2606439"/>
    <lineage>
        <taxon>Bacteria</taxon>
        <taxon>Pseudomonadati</taxon>
        <taxon>Nitrospirota</taxon>
        <taxon>Nitrospiria</taxon>
        <taxon>Candidatus Troglogloeales</taxon>
        <taxon>Candidatus Manganitrophaceae</taxon>
        <taxon>Candidatus Manganitrophus</taxon>
    </lineage>
</organism>
<comment type="caution">
    <text evidence="8">The sequence shown here is derived from an EMBL/GenBank/DDBJ whole genome shotgun (WGS) entry which is preliminary data.</text>
</comment>
<dbReference type="Pfam" id="PF00950">
    <property type="entry name" value="ABC-3"/>
    <property type="match status" value="1"/>
</dbReference>
<name>A0A7X6DTP0_9BACT</name>
<accession>A0A7X6DTP0</accession>
<feature type="transmembrane region" description="Helical" evidence="7">
    <location>
        <begin position="293"/>
        <end position="311"/>
    </location>
</feature>
<dbReference type="EMBL" id="VTOW01000005">
    <property type="protein sequence ID" value="NKE73205.1"/>
    <property type="molecule type" value="Genomic_DNA"/>
</dbReference>
<keyword evidence="5 7" id="KW-0472">Membrane</keyword>
<dbReference type="PANTHER" id="PTHR30477">
    <property type="entry name" value="ABC-TRANSPORTER METAL-BINDING PROTEIN"/>
    <property type="match status" value="1"/>
</dbReference>
<dbReference type="GO" id="GO:0043190">
    <property type="term" value="C:ATP-binding cassette (ABC) transporter complex"/>
    <property type="evidence" value="ECO:0007669"/>
    <property type="project" value="InterPro"/>
</dbReference>
<evidence type="ECO:0000256" key="4">
    <source>
        <dbReference type="ARBA" id="ARBA00022989"/>
    </source>
</evidence>
<evidence type="ECO:0000313" key="8">
    <source>
        <dbReference type="EMBL" id="NKE73205.1"/>
    </source>
</evidence>
<dbReference type="PANTHER" id="PTHR30477:SF19">
    <property type="entry name" value="METAL ABC TRANSPORTER PERMEASE"/>
    <property type="match status" value="1"/>
</dbReference>
<evidence type="ECO:0000313" key="9">
    <source>
        <dbReference type="Proteomes" id="UP000534783"/>
    </source>
</evidence>
<dbReference type="SUPFAM" id="SSF81345">
    <property type="entry name" value="ABC transporter involved in vitamin B12 uptake, BtuC"/>
    <property type="match status" value="1"/>
</dbReference>
<evidence type="ECO:0000256" key="3">
    <source>
        <dbReference type="ARBA" id="ARBA00022692"/>
    </source>
</evidence>
<feature type="transmembrane region" description="Helical" evidence="7">
    <location>
        <begin position="62"/>
        <end position="82"/>
    </location>
</feature>
<keyword evidence="6" id="KW-0813">Transport</keyword>
<feature type="transmembrane region" description="Helical" evidence="7">
    <location>
        <begin position="222"/>
        <end position="243"/>
    </location>
</feature>
<proteinExistence type="inferred from homology"/>
<keyword evidence="4 7" id="KW-1133">Transmembrane helix</keyword>
<evidence type="ECO:0000256" key="5">
    <source>
        <dbReference type="ARBA" id="ARBA00023136"/>
    </source>
</evidence>
<feature type="transmembrane region" description="Helical" evidence="7">
    <location>
        <begin position="263"/>
        <end position="286"/>
    </location>
</feature>
<reference evidence="8 9" key="1">
    <citation type="journal article" date="2020" name="Nature">
        <title>Bacterial chemolithoautotrophy via manganese oxidation.</title>
        <authorList>
            <person name="Yu H."/>
            <person name="Leadbetter J.R."/>
        </authorList>
    </citation>
    <scope>NUCLEOTIDE SEQUENCE [LARGE SCALE GENOMIC DNA]</scope>
    <source>
        <strain evidence="8 9">Mn-1</strain>
    </source>
</reference>
<sequence>MAGRGITNMLESIPIIGRLLLAENGGLTFWEALPILQSGVVASIMVALLAGYLGIYVILKRIVFVSAALSQISSLGIAFFFLGSALLGSGAASAGLLPAEEGIVNGPLLSSLFFGCVTASILAVQVGEKKLTRESILGIGYALPAGLVFLILDKLAAETHDIENILFGNVIFVPERHLWLLAGTLVGVFSIHFLLYKRFVYISFDPETAQATGSNVRLLNQLLFVTLAFTISVSIAAIGALPVFSFLVMPAASALMLTDRLKIAFSLSMIFGVLSAAIGFYLSFVYSLPTGPAMLGAAGFFLIPGILKRGLGP</sequence>
<comment type="subcellular location">
    <subcellularLocation>
        <location evidence="6">Cell membrane</location>
        <topology evidence="6">Multi-pass membrane protein</topology>
    </subcellularLocation>
    <subcellularLocation>
        <location evidence="1">Membrane</location>
        <topology evidence="1">Multi-pass membrane protein</topology>
    </subcellularLocation>
</comment>
<evidence type="ECO:0000256" key="2">
    <source>
        <dbReference type="ARBA" id="ARBA00008034"/>
    </source>
</evidence>